<dbReference type="Gramene" id="KZM85159">
    <property type="protein sequence ID" value="KZM85159"/>
    <property type="gene ID" value="DCAR_027419"/>
</dbReference>
<organism evidence="2">
    <name type="scientific">Daucus carota subsp. sativus</name>
    <name type="common">Carrot</name>
    <dbReference type="NCBI Taxonomy" id="79200"/>
    <lineage>
        <taxon>Eukaryota</taxon>
        <taxon>Viridiplantae</taxon>
        <taxon>Streptophyta</taxon>
        <taxon>Embryophyta</taxon>
        <taxon>Tracheophyta</taxon>
        <taxon>Spermatophyta</taxon>
        <taxon>Magnoliopsida</taxon>
        <taxon>eudicotyledons</taxon>
        <taxon>Gunneridae</taxon>
        <taxon>Pentapetalae</taxon>
        <taxon>asterids</taxon>
        <taxon>campanulids</taxon>
        <taxon>Apiales</taxon>
        <taxon>Apiaceae</taxon>
        <taxon>Apioideae</taxon>
        <taxon>Scandiceae</taxon>
        <taxon>Daucinae</taxon>
        <taxon>Daucus</taxon>
        <taxon>Daucus sect. Daucus</taxon>
    </lineage>
</organism>
<name>A0A175YNH5_DAUCS</name>
<dbReference type="EMBL" id="CP093350">
    <property type="protein sequence ID" value="WOH12616.1"/>
    <property type="molecule type" value="Genomic_DNA"/>
</dbReference>
<evidence type="ECO:0000313" key="2">
    <source>
        <dbReference type="EMBL" id="KZM85159.1"/>
    </source>
</evidence>
<dbReference type="AlphaFoldDB" id="A0A175YNH5"/>
<evidence type="ECO:0000313" key="4">
    <source>
        <dbReference type="Proteomes" id="UP000077755"/>
    </source>
</evidence>
<evidence type="ECO:0000313" key="3">
    <source>
        <dbReference type="EMBL" id="WOH12616.1"/>
    </source>
</evidence>
<dbReference type="EMBL" id="LNRQ01000008">
    <property type="protein sequence ID" value="KZM85159.1"/>
    <property type="molecule type" value="Genomic_DNA"/>
</dbReference>
<accession>A0A175YNH5</accession>
<evidence type="ECO:0000256" key="1">
    <source>
        <dbReference type="SAM" id="MobiDB-lite"/>
    </source>
</evidence>
<sequence>MVSQRNNIVSRVTQITQSSQAMVRSGNDNDNRNNNAGGMSISDTRNNGDDGRKGRIVWESYLHDRFLEAILVIGYQTPTELSNATTWNHMTNQMGKQCQTSFDQNPNYSYTGGSLWKANNVNSGSTTSGTGPSLVHNLSYESNQMGYCGQTTVADQERNVFATGGLVGGVNNNIFTSTNIVAPSSIPFNSEQSINYGAHARNNFFDGNNFDLHQENHVAMVEENQAATGDDHAVDDVDAFISSILDDNTF</sequence>
<dbReference type="Proteomes" id="UP000077755">
    <property type="component" value="Chromosome 8"/>
</dbReference>
<reference evidence="2" key="1">
    <citation type="journal article" date="2016" name="Nat. Genet.">
        <title>A high-quality carrot genome assembly provides new insights into carotenoid accumulation and asterid genome evolution.</title>
        <authorList>
            <person name="Iorizzo M."/>
            <person name="Ellison S."/>
            <person name="Senalik D."/>
            <person name="Zeng P."/>
            <person name="Satapoomin P."/>
            <person name="Huang J."/>
            <person name="Bowman M."/>
            <person name="Iovene M."/>
            <person name="Sanseverino W."/>
            <person name="Cavagnaro P."/>
            <person name="Yildiz M."/>
            <person name="Macko-Podgorni A."/>
            <person name="Moranska E."/>
            <person name="Grzebelus E."/>
            <person name="Grzebelus D."/>
            <person name="Ashrafi H."/>
            <person name="Zheng Z."/>
            <person name="Cheng S."/>
            <person name="Spooner D."/>
            <person name="Van Deynze A."/>
            <person name="Simon P."/>
        </authorList>
    </citation>
    <scope>NUCLEOTIDE SEQUENCE [LARGE SCALE GENOMIC DNA]</scope>
    <source>
        <tissue evidence="2">Leaf</tissue>
    </source>
</reference>
<feature type="compositionally biased region" description="Polar residues" evidence="1">
    <location>
        <begin position="1"/>
        <end position="22"/>
    </location>
</feature>
<proteinExistence type="predicted"/>
<protein>
    <submittedName>
        <fullName evidence="2">Uncharacterized protein</fullName>
    </submittedName>
</protein>
<gene>
    <name evidence="2" type="ORF">DCAR_027419</name>
    <name evidence="3" type="ORF">DCAR_0832122</name>
</gene>
<keyword evidence="4" id="KW-1185">Reference proteome</keyword>
<feature type="region of interest" description="Disordered" evidence="1">
    <location>
        <begin position="1"/>
        <end position="50"/>
    </location>
</feature>
<reference evidence="3" key="2">
    <citation type="submission" date="2022-03" db="EMBL/GenBank/DDBJ databases">
        <title>Draft title - Genomic analysis of global carrot germplasm unveils the trajectory of domestication and the origin of high carotenoid orange carrot.</title>
        <authorList>
            <person name="Iorizzo M."/>
            <person name="Ellison S."/>
            <person name="Senalik D."/>
            <person name="Macko-Podgorni A."/>
            <person name="Grzebelus D."/>
            <person name="Bostan H."/>
            <person name="Rolling W."/>
            <person name="Curaba J."/>
            <person name="Simon P."/>
        </authorList>
    </citation>
    <scope>NUCLEOTIDE SEQUENCE</scope>
    <source>
        <tissue evidence="3">Leaf</tissue>
    </source>
</reference>